<dbReference type="AlphaFoldDB" id="A0AA41Q2W1"/>
<dbReference type="Proteomes" id="UP001165378">
    <property type="component" value="Unassembled WGS sequence"/>
</dbReference>
<feature type="compositionally biased region" description="Basic and acidic residues" evidence="1">
    <location>
        <begin position="15"/>
        <end position="35"/>
    </location>
</feature>
<evidence type="ECO:0000256" key="1">
    <source>
        <dbReference type="SAM" id="MobiDB-lite"/>
    </source>
</evidence>
<sequence>MTTALHTPTRQAPSRHADHGVRTETRITIEPRPESRPAPAPSTLSRIGRAAATTVRGIGIFGSTAAKVVILGKHGID</sequence>
<organism evidence="2 3">
    <name type="scientific">Yinghuangia soli</name>
    <dbReference type="NCBI Taxonomy" id="2908204"/>
    <lineage>
        <taxon>Bacteria</taxon>
        <taxon>Bacillati</taxon>
        <taxon>Actinomycetota</taxon>
        <taxon>Actinomycetes</taxon>
        <taxon>Kitasatosporales</taxon>
        <taxon>Streptomycetaceae</taxon>
        <taxon>Yinghuangia</taxon>
    </lineage>
</organism>
<name>A0AA41Q2W1_9ACTN</name>
<keyword evidence="3" id="KW-1185">Reference proteome</keyword>
<evidence type="ECO:0000313" key="2">
    <source>
        <dbReference type="EMBL" id="MCF2529419.1"/>
    </source>
</evidence>
<evidence type="ECO:0000313" key="3">
    <source>
        <dbReference type="Proteomes" id="UP001165378"/>
    </source>
</evidence>
<protein>
    <submittedName>
        <fullName evidence="2">Uncharacterized protein</fullName>
    </submittedName>
</protein>
<dbReference type="RefSeq" id="WP_235053722.1">
    <property type="nucleotide sequence ID" value="NZ_JAKFHA010000011.1"/>
</dbReference>
<feature type="compositionally biased region" description="Polar residues" evidence="1">
    <location>
        <begin position="1"/>
        <end position="12"/>
    </location>
</feature>
<dbReference type="EMBL" id="JAKFHA010000011">
    <property type="protein sequence ID" value="MCF2529419.1"/>
    <property type="molecule type" value="Genomic_DNA"/>
</dbReference>
<gene>
    <name evidence="2" type="ORF">LZ495_19670</name>
</gene>
<proteinExistence type="predicted"/>
<comment type="caution">
    <text evidence="2">The sequence shown here is derived from an EMBL/GenBank/DDBJ whole genome shotgun (WGS) entry which is preliminary data.</text>
</comment>
<accession>A0AA41Q2W1</accession>
<reference evidence="2" key="1">
    <citation type="submission" date="2022-01" db="EMBL/GenBank/DDBJ databases">
        <title>Genome-Based Taxonomic Classification of the Phylum Actinobacteria.</title>
        <authorList>
            <person name="Gao Y."/>
        </authorList>
    </citation>
    <scope>NUCLEOTIDE SEQUENCE</scope>
    <source>
        <strain evidence="2">KLBMP 8922</strain>
    </source>
</reference>
<feature type="region of interest" description="Disordered" evidence="1">
    <location>
        <begin position="1"/>
        <end position="47"/>
    </location>
</feature>